<dbReference type="InterPro" id="IPR005966">
    <property type="entry name" value="D-Cys_desShydrase"/>
</dbReference>
<feature type="modified residue" description="N6-(pyridoxal phosphate)lysine" evidence="5">
    <location>
        <position position="49"/>
    </location>
</feature>
<dbReference type="RefSeq" id="WP_007615732.1">
    <property type="nucleotide sequence ID" value="NZ_BAEO01000005.1"/>
</dbReference>
<dbReference type="eggNOG" id="COG2515">
    <property type="taxonomic scope" value="Bacteria"/>
</dbReference>
<keyword evidence="3 5" id="KW-0663">Pyridoxal phosphate</keyword>
<evidence type="ECO:0000256" key="5">
    <source>
        <dbReference type="PIRSR" id="PIRSR006278-2"/>
    </source>
</evidence>
<dbReference type="InterPro" id="IPR001926">
    <property type="entry name" value="TrpB-like_PALP"/>
</dbReference>
<keyword evidence="8" id="KW-1185">Reference proteome</keyword>
<sequence length="332" mass="35457">MQDFDLIPRAIITHSPTLLEKLPRLSSELGCNLYVKRDDCTGLAGGGNKARKLEYLIADAQHQGADTLVTVGGYQSNHARQTAAAAAKFGFGCELVLEDVAGTPKTDYYNNGNVLLDSLLGAKIHRVSLGEDCSAYAETLMRSLKSAGRKPYFIPLGGSNVVGSLGYVRCANEILQQISAENIQLDQIILATGSAGTQAGLLAGLIAAKIDIPVLGIAVSRSTEEQQQLVDRLLRETLTYLGINPNEAQGRVVTNGNYYGEGYGIPTPAMITAVNRCAQLEGVLLDPVYTGKAMAGFMDLCSKGIIKHNSNQLFLHTGGSQGLFGYRETFLA</sequence>
<dbReference type="InterPro" id="IPR027278">
    <property type="entry name" value="ACCD_DCysDesulf"/>
</dbReference>
<name>K6XZT6_9ALTE</name>
<dbReference type="Proteomes" id="UP000006327">
    <property type="component" value="Unassembled WGS sequence"/>
</dbReference>
<evidence type="ECO:0000256" key="1">
    <source>
        <dbReference type="ARBA" id="ARBA00001933"/>
    </source>
</evidence>
<accession>K6XZT6</accession>
<evidence type="ECO:0000256" key="2">
    <source>
        <dbReference type="ARBA" id="ARBA00008639"/>
    </source>
</evidence>
<dbReference type="EMBL" id="BAEO01000005">
    <property type="protein sequence ID" value="GAC17171.1"/>
    <property type="molecule type" value="Genomic_DNA"/>
</dbReference>
<feature type="active site" description="Nucleophile" evidence="4">
    <location>
        <position position="76"/>
    </location>
</feature>
<dbReference type="InterPro" id="IPR036052">
    <property type="entry name" value="TrpB-like_PALP_sf"/>
</dbReference>
<comment type="similarity">
    <text evidence="2">Belongs to the ACC deaminase/D-cysteine desulfhydrase family.</text>
</comment>
<organism evidence="7 8">
    <name type="scientific">Paraglaciecola arctica BSs20135</name>
    <dbReference type="NCBI Taxonomy" id="493475"/>
    <lineage>
        <taxon>Bacteria</taxon>
        <taxon>Pseudomonadati</taxon>
        <taxon>Pseudomonadota</taxon>
        <taxon>Gammaproteobacteria</taxon>
        <taxon>Alteromonadales</taxon>
        <taxon>Alteromonadaceae</taxon>
        <taxon>Paraglaciecola</taxon>
    </lineage>
</organism>
<dbReference type="PANTHER" id="PTHR43780:SF2">
    <property type="entry name" value="1-AMINOCYCLOPROPANE-1-CARBOXYLATE DEAMINASE-RELATED"/>
    <property type="match status" value="1"/>
</dbReference>
<proteinExistence type="inferred from homology"/>
<dbReference type="AlphaFoldDB" id="K6XZT6"/>
<dbReference type="PANTHER" id="PTHR43780">
    <property type="entry name" value="1-AMINOCYCLOPROPANE-1-CARBOXYLATE DEAMINASE-RELATED"/>
    <property type="match status" value="1"/>
</dbReference>
<feature type="domain" description="Tryptophan synthase beta chain-like PALP" evidence="6">
    <location>
        <begin position="15"/>
        <end position="318"/>
    </location>
</feature>
<dbReference type="SUPFAM" id="SSF53686">
    <property type="entry name" value="Tryptophan synthase beta subunit-like PLP-dependent enzymes"/>
    <property type="match status" value="1"/>
</dbReference>
<dbReference type="PIRSF" id="PIRSF006278">
    <property type="entry name" value="ACCD_DCysDesulf"/>
    <property type="match status" value="1"/>
</dbReference>
<protein>
    <submittedName>
        <fullName evidence="7">D-cysteine desulfhydrase</fullName>
        <ecNumber evidence="7">4.4.1.15</ecNumber>
    </submittedName>
</protein>
<comment type="cofactor">
    <cofactor evidence="1">
        <name>pyridoxal 5'-phosphate</name>
        <dbReference type="ChEBI" id="CHEBI:597326"/>
    </cofactor>
</comment>
<dbReference type="EC" id="4.4.1.15" evidence="7"/>
<dbReference type="STRING" id="493475.GARC_0189"/>
<dbReference type="NCBIfam" id="NF003031">
    <property type="entry name" value="PRK03910.1-4"/>
    <property type="match status" value="1"/>
</dbReference>
<evidence type="ECO:0000313" key="8">
    <source>
        <dbReference type="Proteomes" id="UP000006327"/>
    </source>
</evidence>
<gene>
    <name evidence="7" type="primary">dcyD</name>
    <name evidence="7" type="ORF">GARC_0189</name>
</gene>
<dbReference type="Gene3D" id="3.40.50.1100">
    <property type="match status" value="2"/>
</dbReference>
<evidence type="ECO:0000259" key="6">
    <source>
        <dbReference type="Pfam" id="PF00291"/>
    </source>
</evidence>
<evidence type="ECO:0000313" key="7">
    <source>
        <dbReference type="EMBL" id="GAC17171.1"/>
    </source>
</evidence>
<dbReference type="GO" id="GO:0019148">
    <property type="term" value="F:D-cysteine desulfhydrase activity"/>
    <property type="evidence" value="ECO:0007669"/>
    <property type="project" value="UniProtKB-EC"/>
</dbReference>
<comment type="caution">
    <text evidence="7">The sequence shown here is derived from an EMBL/GenBank/DDBJ whole genome shotgun (WGS) entry which is preliminary data.</text>
</comment>
<keyword evidence="7" id="KW-0456">Lyase</keyword>
<dbReference type="OrthoDB" id="9801249at2"/>
<dbReference type="NCBIfam" id="TIGR01275">
    <property type="entry name" value="ACC_deam_rel"/>
    <property type="match status" value="1"/>
</dbReference>
<reference evidence="7 8" key="1">
    <citation type="journal article" date="2017" name="Antonie Van Leeuwenhoek">
        <title>Rhizobium rhizosphaerae sp. nov., a novel species isolated from rice rhizosphere.</title>
        <authorList>
            <person name="Zhao J.J."/>
            <person name="Zhang J."/>
            <person name="Zhang R.J."/>
            <person name="Zhang C.W."/>
            <person name="Yin H.Q."/>
            <person name="Zhang X.X."/>
        </authorList>
    </citation>
    <scope>NUCLEOTIDE SEQUENCE [LARGE SCALE GENOMIC DNA]</scope>
    <source>
        <strain evidence="7 8">BSs20135</strain>
    </source>
</reference>
<evidence type="ECO:0000256" key="3">
    <source>
        <dbReference type="ARBA" id="ARBA00022898"/>
    </source>
</evidence>
<dbReference type="Pfam" id="PF00291">
    <property type="entry name" value="PALP"/>
    <property type="match status" value="1"/>
</dbReference>
<evidence type="ECO:0000256" key="4">
    <source>
        <dbReference type="PIRSR" id="PIRSR006278-1"/>
    </source>
</evidence>